<evidence type="ECO:0000313" key="4">
    <source>
        <dbReference type="Proteomes" id="UP000030645"/>
    </source>
</evidence>
<dbReference type="OrthoDB" id="1921606at2759"/>
<feature type="region of interest" description="Disordered" evidence="1">
    <location>
        <begin position="52"/>
        <end position="93"/>
    </location>
</feature>
<protein>
    <submittedName>
        <fullName evidence="3">Uncharacterized protein</fullName>
    </submittedName>
</protein>
<feature type="transmembrane region" description="Helical" evidence="2">
    <location>
        <begin position="12"/>
        <end position="41"/>
    </location>
</feature>
<dbReference type="Proteomes" id="UP000030645">
    <property type="component" value="Unassembled WGS sequence"/>
</dbReference>
<dbReference type="eggNOG" id="ENOG502S7IT">
    <property type="taxonomic scope" value="Eukaryota"/>
</dbReference>
<evidence type="ECO:0000256" key="1">
    <source>
        <dbReference type="SAM" id="MobiDB-lite"/>
    </source>
</evidence>
<keyword evidence="2" id="KW-0812">Transmembrane</keyword>
<gene>
    <name evidence="3" type="ORF">L484_004093</name>
</gene>
<evidence type="ECO:0000313" key="3">
    <source>
        <dbReference type="EMBL" id="EXB38188.1"/>
    </source>
</evidence>
<dbReference type="PANTHER" id="PTHR36369">
    <property type="entry name" value="TRANSMEMBRANE PROTEIN"/>
    <property type="match status" value="1"/>
</dbReference>
<reference evidence="4" key="1">
    <citation type="submission" date="2013-01" db="EMBL/GenBank/DDBJ databases">
        <title>Draft Genome Sequence of a Mulberry Tree, Morus notabilis C.K. Schneid.</title>
        <authorList>
            <person name="He N."/>
            <person name="Zhao S."/>
        </authorList>
    </citation>
    <scope>NUCLEOTIDE SEQUENCE</scope>
</reference>
<keyword evidence="2" id="KW-1133">Transmembrane helix</keyword>
<organism evidence="3 4">
    <name type="scientific">Morus notabilis</name>
    <dbReference type="NCBI Taxonomy" id="981085"/>
    <lineage>
        <taxon>Eukaryota</taxon>
        <taxon>Viridiplantae</taxon>
        <taxon>Streptophyta</taxon>
        <taxon>Embryophyta</taxon>
        <taxon>Tracheophyta</taxon>
        <taxon>Spermatophyta</taxon>
        <taxon>Magnoliopsida</taxon>
        <taxon>eudicotyledons</taxon>
        <taxon>Gunneridae</taxon>
        <taxon>Pentapetalae</taxon>
        <taxon>rosids</taxon>
        <taxon>fabids</taxon>
        <taxon>Rosales</taxon>
        <taxon>Moraceae</taxon>
        <taxon>Moreae</taxon>
        <taxon>Morus</taxon>
    </lineage>
</organism>
<name>W9QTM8_9ROSA</name>
<dbReference type="EMBL" id="KE343683">
    <property type="protein sequence ID" value="EXB38188.1"/>
    <property type="molecule type" value="Genomic_DNA"/>
</dbReference>
<evidence type="ECO:0000256" key="2">
    <source>
        <dbReference type="SAM" id="Phobius"/>
    </source>
</evidence>
<proteinExistence type="predicted"/>
<keyword evidence="2" id="KW-0472">Membrane</keyword>
<sequence length="198" mass="22297">MTVLDSPLEALAFNYVSFGFFTIVNNLWTWIAVVTAAVSVWRIRAAGEVSRCSEPSVSPPHDDRNSNRPLPPCATEEKPASTPIPAKAPANSVEETEIVGATKGGKFSLYYDDVDGELTEEYEEAIDGEMTVTEESDGGEEWWGIWERVLRTRMGKTGWYRYQDLTELNGNVVRLWDGDCRSREGRSCYCDPKRCVLW</sequence>
<accession>W9QTM8</accession>
<dbReference type="AlphaFoldDB" id="W9QTM8"/>
<keyword evidence="4" id="KW-1185">Reference proteome</keyword>
<dbReference type="KEGG" id="mnt:21387600"/>
<dbReference type="PANTHER" id="PTHR36369:SF1">
    <property type="entry name" value="TRANSMEMBRANE PROTEIN"/>
    <property type="match status" value="1"/>
</dbReference>